<evidence type="ECO:0000313" key="5">
    <source>
        <dbReference type="EMBL" id="PSS25786.1"/>
    </source>
</evidence>
<feature type="domain" description="CCHC-type" evidence="4">
    <location>
        <begin position="229"/>
        <end position="244"/>
    </location>
</feature>
<feature type="region of interest" description="Disordered" evidence="2">
    <location>
        <begin position="290"/>
        <end position="311"/>
    </location>
</feature>
<dbReference type="PROSITE" id="PS50158">
    <property type="entry name" value="ZF_CCHC"/>
    <property type="match status" value="1"/>
</dbReference>
<feature type="signal peptide" evidence="3">
    <location>
        <begin position="1"/>
        <end position="27"/>
    </location>
</feature>
<evidence type="ECO:0000256" key="3">
    <source>
        <dbReference type="SAM" id="SignalP"/>
    </source>
</evidence>
<sequence length="615" mass="68428">MSFFPGLLSSLLLCLPLYHLPPHPTHAAPSFPSPYPDRTALMVPSVLTGFRYPASTLEISGSFRERRDKMDSFNPSLTSIMDKLKSDPGALTDQDLLQINLTMLTANLAPKVSTRSTILIYLGWLEIHRENPTPPTEYWGITSWRWVNALRDRGVKELELIHEMNQWKVSYVAANGAFKSRFDRYPPTSKDIQKAFEGDISGSKVANAASGRDHEGDEFREPPPGEYVCFQCGERGRHLQDCPKNVNPMLDMSPDMNGSIEAEEEFGDVTGLSSEIDRFGRLDYNQGQLEEESLSTASPGSVLRNRHRSNASEKLRDMMKTRSERGNFLGMNMEMTGIKELRQKRGRRMASTPSRSFNDTSPTPDKSQSLRKRLRMIETYEAKLMKGQVLGTTQMDLVRKKAIFQAELENLDQTSFSQLDKDYLGDTMMGDGLDNVQTRQAHCTQASSEETDLRAAGDMGQSAPTKRGSAYSQFVHKLIQSRGREMTETVNKPKKPQTALQMWEEDDQRRLEQLTISTPETPEMSIDSFWGGLPGLRSQSSSLRSFSPVEYKHNGRSDAKLTADHGATGQGIQPTSSGSSTPTPIPTTLMAGGPAEQNGSPFAHGHQNAGTSSNN</sequence>
<dbReference type="AlphaFoldDB" id="A0A2T3BBT6"/>
<gene>
    <name evidence="5" type="ORF">M430DRAFT_25538</name>
</gene>
<organism evidence="5 6">
    <name type="scientific">Amorphotheca resinae ATCC 22711</name>
    <dbReference type="NCBI Taxonomy" id="857342"/>
    <lineage>
        <taxon>Eukaryota</taxon>
        <taxon>Fungi</taxon>
        <taxon>Dikarya</taxon>
        <taxon>Ascomycota</taxon>
        <taxon>Pezizomycotina</taxon>
        <taxon>Leotiomycetes</taxon>
        <taxon>Helotiales</taxon>
        <taxon>Amorphothecaceae</taxon>
        <taxon>Amorphotheca</taxon>
    </lineage>
</organism>
<feature type="region of interest" description="Disordered" evidence="2">
    <location>
        <begin position="447"/>
        <end position="469"/>
    </location>
</feature>
<keyword evidence="1" id="KW-0863">Zinc-finger</keyword>
<feature type="region of interest" description="Disordered" evidence="2">
    <location>
        <begin position="547"/>
        <end position="615"/>
    </location>
</feature>
<accession>A0A2T3BBT6</accession>
<feature type="region of interest" description="Disordered" evidence="2">
    <location>
        <begin position="342"/>
        <end position="370"/>
    </location>
</feature>
<dbReference type="GeneID" id="36573339"/>
<keyword evidence="1" id="KW-0479">Metal-binding</keyword>
<feature type="compositionally biased region" description="Low complexity" evidence="2">
    <location>
        <begin position="570"/>
        <end position="588"/>
    </location>
</feature>
<evidence type="ECO:0000259" key="4">
    <source>
        <dbReference type="PROSITE" id="PS50158"/>
    </source>
</evidence>
<evidence type="ECO:0000313" key="6">
    <source>
        <dbReference type="Proteomes" id="UP000241818"/>
    </source>
</evidence>
<dbReference type="EMBL" id="KZ679007">
    <property type="protein sequence ID" value="PSS25786.1"/>
    <property type="molecule type" value="Genomic_DNA"/>
</dbReference>
<dbReference type="STRING" id="857342.A0A2T3BBT6"/>
<dbReference type="RefSeq" id="XP_024724385.1">
    <property type="nucleotide sequence ID" value="XM_024865258.1"/>
</dbReference>
<name>A0A2T3BBT6_AMORE</name>
<dbReference type="GO" id="GO:0008270">
    <property type="term" value="F:zinc ion binding"/>
    <property type="evidence" value="ECO:0007669"/>
    <property type="project" value="UniProtKB-KW"/>
</dbReference>
<dbReference type="InParanoid" id="A0A2T3BBT6"/>
<feature type="compositionally biased region" description="Basic and acidic residues" evidence="2">
    <location>
        <begin position="550"/>
        <end position="563"/>
    </location>
</feature>
<reference evidence="5 6" key="1">
    <citation type="journal article" date="2018" name="New Phytol.">
        <title>Comparative genomics and transcriptomics depict ericoid mycorrhizal fungi as versatile saprotrophs and plant mutualists.</title>
        <authorList>
            <person name="Martino E."/>
            <person name="Morin E."/>
            <person name="Grelet G.A."/>
            <person name="Kuo A."/>
            <person name="Kohler A."/>
            <person name="Daghino S."/>
            <person name="Barry K.W."/>
            <person name="Cichocki N."/>
            <person name="Clum A."/>
            <person name="Dockter R.B."/>
            <person name="Hainaut M."/>
            <person name="Kuo R.C."/>
            <person name="LaButti K."/>
            <person name="Lindahl B.D."/>
            <person name="Lindquist E.A."/>
            <person name="Lipzen A."/>
            <person name="Khouja H.R."/>
            <person name="Magnuson J."/>
            <person name="Murat C."/>
            <person name="Ohm R.A."/>
            <person name="Singer S.W."/>
            <person name="Spatafora J.W."/>
            <person name="Wang M."/>
            <person name="Veneault-Fourrey C."/>
            <person name="Henrissat B."/>
            <person name="Grigoriev I.V."/>
            <person name="Martin F.M."/>
            <person name="Perotto S."/>
        </authorList>
    </citation>
    <scope>NUCLEOTIDE SEQUENCE [LARGE SCALE GENOMIC DNA]</scope>
    <source>
        <strain evidence="5 6">ATCC 22711</strain>
    </source>
</reference>
<dbReference type="GO" id="GO:0003676">
    <property type="term" value="F:nucleic acid binding"/>
    <property type="evidence" value="ECO:0007669"/>
    <property type="project" value="InterPro"/>
</dbReference>
<keyword evidence="1" id="KW-0862">Zinc</keyword>
<dbReference type="Proteomes" id="UP000241818">
    <property type="component" value="Unassembled WGS sequence"/>
</dbReference>
<evidence type="ECO:0000256" key="2">
    <source>
        <dbReference type="SAM" id="MobiDB-lite"/>
    </source>
</evidence>
<feature type="chain" id="PRO_5015783990" description="CCHC-type domain-containing protein" evidence="3">
    <location>
        <begin position="28"/>
        <end position="615"/>
    </location>
</feature>
<proteinExistence type="predicted"/>
<keyword evidence="6" id="KW-1185">Reference proteome</keyword>
<protein>
    <recommendedName>
        <fullName evidence="4">CCHC-type domain-containing protein</fullName>
    </recommendedName>
</protein>
<dbReference type="OrthoDB" id="444325at2759"/>
<dbReference type="InterPro" id="IPR001878">
    <property type="entry name" value="Znf_CCHC"/>
</dbReference>
<evidence type="ECO:0000256" key="1">
    <source>
        <dbReference type="PROSITE-ProRule" id="PRU00047"/>
    </source>
</evidence>
<feature type="compositionally biased region" description="Polar residues" evidence="2">
    <location>
        <begin position="351"/>
        <end position="367"/>
    </location>
</feature>
<keyword evidence="3" id="KW-0732">Signal</keyword>